<sequence>MELLREWIITIISVIIFVAFVEILIPNSNHKRYINVVVGFLLMIVILNPITNLISGEIDFEEGVIKTSNQLELATAKNRINNIQSSNNEAVVKLYKNEISKQLKSRIEENTEYIVKEILVEIEDDSKSSNFGLIDSFNITLKETNKHKEPPKTKIEPVQINVSLGRKNNNTVEAHSILINNGSDLLKDDISNFYNVSKDNINIYVLKSN</sequence>
<feature type="transmembrane region" description="Helical" evidence="1">
    <location>
        <begin position="32"/>
        <end position="50"/>
    </location>
</feature>
<comment type="caution">
    <text evidence="2">The sequence shown here is derived from an EMBL/GenBank/DDBJ whole genome shotgun (WGS) entry which is preliminary data.</text>
</comment>
<proteinExistence type="predicted"/>
<reference evidence="2 3" key="1">
    <citation type="submission" date="2021-06" db="EMBL/GenBank/DDBJ databases">
        <authorList>
            <person name="Sun Q."/>
            <person name="Li D."/>
        </authorList>
    </citation>
    <scope>NUCLEOTIDE SEQUENCE [LARGE SCALE GENOMIC DNA]</scope>
    <source>
        <strain evidence="2 3">MSJ-5</strain>
    </source>
</reference>
<keyword evidence="1" id="KW-0472">Membrane</keyword>
<evidence type="ECO:0000313" key="2">
    <source>
        <dbReference type="EMBL" id="MBU5677569.1"/>
    </source>
</evidence>
<evidence type="ECO:0000313" key="3">
    <source>
        <dbReference type="Proteomes" id="UP000779508"/>
    </source>
</evidence>
<dbReference type="Proteomes" id="UP000779508">
    <property type="component" value="Unassembled WGS sequence"/>
</dbReference>
<keyword evidence="3" id="KW-1185">Reference proteome</keyword>
<evidence type="ECO:0000256" key="1">
    <source>
        <dbReference type="SAM" id="Phobius"/>
    </source>
</evidence>
<feature type="transmembrane region" description="Helical" evidence="1">
    <location>
        <begin position="6"/>
        <end position="25"/>
    </location>
</feature>
<keyword evidence="1" id="KW-1133">Transmembrane helix</keyword>
<accession>A0ABS6G5Y5</accession>
<dbReference type="NCBIfam" id="TIGR02896">
    <property type="entry name" value="spore_III_AF"/>
    <property type="match status" value="1"/>
</dbReference>
<dbReference type="RefSeq" id="WP_216418406.1">
    <property type="nucleotide sequence ID" value="NZ_JAHLQK010000005.1"/>
</dbReference>
<dbReference type="EMBL" id="JAHLQK010000005">
    <property type="protein sequence ID" value="MBU5677569.1"/>
    <property type="molecule type" value="Genomic_DNA"/>
</dbReference>
<dbReference type="Pfam" id="PF09581">
    <property type="entry name" value="Spore_III_AF"/>
    <property type="match status" value="1"/>
</dbReference>
<organism evidence="2 3">
    <name type="scientific">Alkaliphilus flagellatus</name>
    <dbReference type="NCBI Taxonomy" id="2841507"/>
    <lineage>
        <taxon>Bacteria</taxon>
        <taxon>Bacillati</taxon>
        <taxon>Bacillota</taxon>
        <taxon>Clostridia</taxon>
        <taxon>Peptostreptococcales</taxon>
        <taxon>Natronincolaceae</taxon>
        <taxon>Alkaliphilus</taxon>
    </lineage>
</organism>
<dbReference type="InterPro" id="IPR014245">
    <property type="entry name" value="Spore_III_AF"/>
</dbReference>
<gene>
    <name evidence="2" type="primary">spoIIIAF</name>
    <name evidence="2" type="ORF">KQI88_14185</name>
</gene>
<name>A0ABS6G5Y5_9FIRM</name>
<keyword evidence="1" id="KW-0812">Transmembrane</keyword>
<protein>
    <submittedName>
        <fullName evidence="2">Stage III sporulation protein AF</fullName>
    </submittedName>
</protein>